<proteinExistence type="predicted"/>
<protein>
    <submittedName>
        <fullName evidence="1">Uncharacterized protein</fullName>
    </submittedName>
</protein>
<name>A0ABP9BR27_9MICC</name>
<evidence type="ECO:0000313" key="2">
    <source>
        <dbReference type="Proteomes" id="UP001500187"/>
    </source>
</evidence>
<organism evidence="1 2">
    <name type="scientific">Rothia endophytica</name>
    <dbReference type="NCBI Taxonomy" id="1324766"/>
    <lineage>
        <taxon>Bacteria</taxon>
        <taxon>Bacillati</taxon>
        <taxon>Actinomycetota</taxon>
        <taxon>Actinomycetes</taxon>
        <taxon>Micrococcales</taxon>
        <taxon>Micrococcaceae</taxon>
        <taxon>Rothia</taxon>
    </lineage>
</organism>
<sequence>MELMSEISADEVRPTLTFCSTLEAFITAVLSEVHPASMKVAATASADAAFMRREEVRP</sequence>
<reference evidence="2" key="1">
    <citation type="journal article" date="2019" name="Int. J. Syst. Evol. Microbiol.">
        <title>The Global Catalogue of Microorganisms (GCM) 10K type strain sequencing project: providing services to taxonomists for standard genome sequencing and annotation.</title>
        <authorList>
            <consortium name="The Broad Institute Genomics Platform"/>
            <consortium name="The Broad Institute Genome Sequencing Center for Infectious Disease"/>
            <person name="Wu L."/>
            <person name="Ma J."/>
        </authorList>
    </citation>
    <scope>NUCLEOTIDE SEQUENCE [LARGE SCALE GENOMIC DNA]</scope>
    <source>
        <strain evidence="2">JCM 18541</strain>
    </source>
</reference>
<evidence type="ECO:0000313" key="1">
    <source>
        <dbReference type="EMBL" id="GAA4799205.1"/>
    </source>
</evidence>
<accession>A0ABP9BR27</accession>
<dbReference type="EMBL" id="BAABKP010000005">
    <property type="protein sequence ID" value="GAA4799205.1"/>
    <property type="molecule type" value="Genomic_DNA"/>
</dbReference>
<keyword evidence="2" id="KW-1185">Reference proteome</keyword>
<gene>
    <name evidence="1" type="ORF">GCM10023352_18820</name>
</gene>
<comment type="caution">
    <text evidence="1">The sequence shown here is derived from an EMBL/GenBank/DDBJ whole genome shotgun (WGS) entry which is preliminary data.</text>
</comment>
<dbReference type="Proteomes" id="UP001500187">
    <property type="component" value="Unassembled WGS sequence"/>
</dbReference>